<comment type="caution">
    <text evidence="2">The sequence shown here is derived from an EMBL/GenBank/DDBJ whole genome shotgun (WGS) entry which is preliminary data.</text>
</comment>
<dbReference type="Proteomes" id="UP001219934">
    <property type="component" value="Unassembled WGS sequence"/>
</dbReference>
<organism evidence="2 3">
    <name type="scientific">Pogonophryne albipinna</name>
    <dbReference type="NCBI Taxonomy" id="1090488"/>
    <lineage>
        <taxon>Eukaryota</taxon>
        <taxon>Metazoa</taxon>
        <taxon>Chordata</taxon>
        <taxon>Craniata</taxon>
        <taxon>Vertebrata</taxon>
        <taxon>Euteleostomi</taxon>
        <taxon>Actinopterygii</taxon>
        <taxon>Neopterygii</taxon>
        <taxon>Teleostei</taxon>
        <taxon>Neoteleostei</taxon>
        <taxon>Acanthomorphata</taxon>
        <taxon>Eupercaria</taxon>
        <taxon>Perciformes</taxon>
        <taxon>Notothenioidei</taxon>
        <taxon>Pogonophryne</taxon>
    </lineage>
</organism>
<dbReference type="PANTHER" id="PTHR33480:SF5">
    <property type="entry name" value="SI:DKEY-51D8.9"/>
    <property type="match status" value="1"/>
</dbReference>
<feature type="region of interest" description="Disordered" evidence="1">
    <location>
        <begin position="136"/>
        <end position="160"/>
    </location>
</feature>
<evidence type="ECO:0000313" key="2">
    <source>
        <dbReference type="EMBL" id="KAJ4918077.1"/>
    </source>
</evidence>
<feature type="non-terminal residue" evidence="2">
    <location>
        <position position="172"/>
    </location>
</feature>
<sequence>TSKSNGIVPFHKVPTAEQMSNDIDELMDESSDATDHDDADFVPEGSDCFRKYANQSGAKNPEALTSTRLRKQVATLSTVLNLKEDEMDQLATFLGHDIRVHREFYRLPESTLQLAKVSKLLIAMEKGRLSDLQGKGLDDIEINPEDEVSTSDDETGEESIADIHQNIGILTP</sequence>
<dbReference type="PANTHER" id="PTHR33480">
    <property type="entry name" value="SET DOMAIN-CONTAINING PROTEIN-RELATED"/>
    <property type="match status" value="1"/>
</dbReference>
<proteinExistence type="predicted"/>
<protein>
    <submittedName>
        <fullName evidence="2">Uncharacterized protein</fullName>
    </submittedName>
</protein>
<accession>A0AAD6A4H4</accession>
<dbReference type="AlphaFoldDB" id="A0AAD6A4H4"/>
<keyword evidence="3" id="KW-1185">Reference proteome</keyword>
<dbReference type="EMBL" id="JAPTMU010000841">
    <property type="protein sequence ID" value="KAJ4918077.1"/>
    <property type="molecule type" value="Genomic_DNA"/>
</dbReference>
<feature type="compositionally biased region" description="Acidic residues" evidence="1">
    <location>
        <begin position="139"/>
        <end position="160"/>
    </location>
</feature>
<evidence type="ECO:0000256" key="1">
    <source>
        <dbReference type="SAM" id="MobiDB-lite"/>
    </source>
</evidence>
<evidence type="ECO:0000313" key="3">
    <source>
        <dbReference type="Proteomes" id="UP001219934"/>
    </source>
</evidence>
<reference evidence="2" key="1">
    <citation type="submission" date="2022-11" db="EMBL/GenBank/DDBJ databases">
        <title>Chromosome-level genome of Pogonophryne albipinna.</title>
        <authorList>
            <person name="Jo E."/>
        </authorList>
    </citation>
    <scope>NUCLEOTIDE SEQUENCE</scope>
    <source>
        <strain evidence="2">SGF0006</strain>
        <tissue evidence="2">Muscle</tissue>
    </source>
</reference>
<gene>
    <name evidence="2" type="ORF">JOQ06_004118</name>
</gene>
<name>A0AAD6A4H4_9TELE</name>